<sequence>MSATREFSDHEADQVTPSKIMYIIIRIKRALTPSVEALSTAATMAKINAVVDIARYGSHWMPKGGGPEMQMFRLLLLSILHATSLSRSSQRIVSTFMPEKLSRATSSSLIHCTSRKCLQTSYVWVEVNITEILFKWPSVQSHTPNGDTQTLTNSDTTIFADDERLHPPNSSPID</sequence>
<protein>
    <submittedName>
        <fullName evidence="1">Uncharacterized protein</fullName>
    </submittedName>
</protein>
<dbReference type="GeneID" id="9224464"/>
<keyword evidence="2" id="KW-1185">Reference proteome</keyword>
<reference evidence="2" key="1">
    <citation type="journal article" date="2012" name="MBio">
        <title>Comparative genome analysis of Trichophyton rubrum and related dermatophytes reveals candidate genes involved in infection.</title>
        <authorList>
            <person name="Martinez D.A."/>
            <person name="Oliver B.G."/>
            <person name="Graeser Y."/>
            <person name="Goldberg J.M."/>
            <person name="Li W."/>
            <person name="Martinez-Rossi N.M."/>
            <person name="Monod M."/>
            <person name="Shelest E."/>
            <person name="Barton R.C."/>
            <person name="Birch E."/>
            <person name="Brakhage A.A."/>
            <person name="Chen Z."/>
            <person name="Gurr S.J."/>
            <person name="Heiman D."/>
            <person name="Heitman J."/>
            <person name="Kosti I."/>
            <person name="Rossi A."/>
            <person name="Saif S."/>
            <person name="Samalova M."/>
            <person name="Saunders C.W."/>
            <person name="Shea T."/>
            <person name="Summerbell R.C."/>
            <person name="Xu J."/>
            <person name="Young S."/>
            <person name="Zeng Q."/>
            <person name="Birren B.W."/>
            <person name="Cuomo C.A."/>
            <person name="White T.C."/>
        </authorList>
    </citation>
    <scope>NUCLEOTIDE SEQUENCE [LARGE SCALE GENOMIC DNA]</scope>
    <source>
        <strain evidence="2">ATCC MYA-4605 / CBS 113480</strain>
    </source>
</reference>
<organism evidence="1 2">
    <name type="scientific">Arthroderma otae (strain ATCC MYA-4605 / CBS 113480)</name>
    <name type="common">Microsporum canis</name>
    <dbReference type="NCBI Taxonomy" id="554155"/>
    <lineage>
        <taxon>Eukaryota</taxon>
        <taxon>Fungi</taxon>
        <taxon>Dikarya</taxon>
        <taxon>Ascomycota</taxon>
        <taxon>Pezizomycotina</taxon>
        <taxon>Eurotiomycetes</taxon>
        <taxon>Eurotiomycetidae</taxon>
        <taxon>Onygenales</taxon>
        <taxon>Arthrodermataceae</taxon>
        <taxon>Microsporum</taxon>
    </lineage>
</organism>
<proteinExistence type="predicted"/>
<accession>C5FN77</accession>
<dbReference type="VEuPathDB" id="FungiDB:MCYG_04132"/>
<dbReference type="Proteomes" id="UP000002035">
    <property type="component" value="Unassembled WGS sequence"/>
</dbReference>
<dbReference type="EMBL" id="DS995704">
    <property type="protein sequence ID" value="EEQ31313.1"/>
    <property type="molecule type" value="Genomic_DNA"/>
</dbReference>
<dbReference type="AlphaFoldDB" id="C5FN77"/>
<name>C5FN77_ARTOC</name>
<evidence type="ECO:0000313" key="2">
    <source>
        <dbReference type="Proteomes" id="UP000002035"/>
    </source>
</evidence>
<gene>
    <name evidence="1" type="ORF">MCYG_04132</name>
</gene>
<dbReference type="HOGENOM" id="CLU_1539655_0_0_1"/>
<evidence type="ECO:0000313" key="1">
    <source>
        <dbReference type="EMBL" id="EEQ31313.1"/>
    </source>
</evidence>
<dbReference type="RefSeq" id="XP_002846395.1">
    <property type="nucleotide sequence ID" value="XM_002846349.1"/>
</dbReference>